<dbReference type="Proteomes" id="UP000631521">
    <property type="component" value="Chromosome"/>
</dbReference>
<dbReference type="KEGG" id="phv:HU739_007980"/>
<evidence type="ECO:0000313" key="2">
    <source>
        <dbReference type="Proteomes" id="UP000631521"/>
    </source>
</evidence>
<dbReference type="AlphaFoldDB" id="A0A9E6P2K8"/>
<accession>A0A9E6P2K8</accession>
<reference evidence="1 2" key="2">
    <citation type="journal article" date="2021" name="Microorganisms">
        <title>The Ever-Expanding Pseudomonas Genus: Description of 43 New Species and Partition of the Pseudomonas putida Group.</title>
        <authorList>
            <person name="Girard L."/>
            <person name="Lood C."/>
            <person name="Hofte M."/>
            <person name="Vandamme P."/>
            <person name="Rokni-Zadeh H."/>
            <person name="van Noort V."/>
            <person name="Lavigne R."/>
            <person name="De Mot R."/>
        </authorList>
    </citation>
    <scope>NUCLEOTIDE SEQUENCE [LARGE SCALE GENOMIC DNA]</scope>
    <source>
        <strain evidence="1 2">SWRI65</strain>
    </source>
</reference>
<reference evidence="1 2" key="1">
    <citation type="journal article" date="2020" name="Microorganisms">
        <title>Reliable Identification of Environmental Pseudomonas Isolates Using the rpoD Gene.</title>
        <authorList>
            <consortium name="The Broad Institute Genome Sequencing Platform"/>
            <person name="Girard L."/>
            <person name="Lood C."/>
            <person name="Rokni-Zadeh H."/>
            <person name="van Noort V."/>
            <person name="Lavigne R."/>
            <person name="De Mot R."/>
        </authorList>
    </citation>
    <scope>NUCLEOTIDE SEQUENCE [LARGE SCALE GENOMIC DNA]</scope>
    <source>
        <strain evidence="1 2">SWRI65</strain>
    </source>
</reference>
<evidence type="ECO:0000313" key="1">
    <source>
        <dbReference type="EMBL" id="QXI18924.1"/>
    </source>
</evidence>
<dbReference type="RefSeq" id="WP_186551947.1">
    <property type="nucleotide sequence ID" value="NZ_CP077091.1"/>
</dbReference>
<keyword evidence="2" id="KW-1185">Reference proteome</keyword>
<sequence>MEFDCPAFTATPLIHADGLLIKPTTGEIVGYDDKPSVFSERPDYQPELSKCRSADDLNEVLSHVDRRKLPSHTLRSLTDAQDQAHGVWRRTGMDCRITVPMMHTLHKLHGLVQYRNIIIMSQADLAKALGTSESNLLKKLGTLISSNMVRVSTSRHGGIRTGEIKLTVNPRLIFRGDDHAREEYVKHWYLDPADDRSIPAEAAPKVAA</sequence>
<name>A0A9E6P2K8_9PSED</name>
<proteinExistence type="predicted"/>
<protein>
    <submittedName>
        <fullName evidence="1">Replication/maintenance protein RepL</fullName>
    </submittedName>
</protein>
<dbReference type="EMBL" id="CP077091">
    <property type="protein sequence ID" value="QXI18924.1"/>
    <property type="molecule type" value="Genomic_DNA"/>
</dbReference>
<organism evidence="1 2">
    <name type="scientific">Pseudomonas hamedanensis</name>
    <dbReference type="NCBI Taxonomy" id="2745504"/>
    <lineage>
        <taxon>Bacteria</taxon>
        <taxon>Pseudomonadati</taxon>
        <taxon>Pseudomonadota</taxon>
        <taxon>Gammaproteobacteria</taxon>
        <taxon>Pseudomonadales</taxon>
        <taxon>Pseudomonadaceae</taxon>
        <taxon>Pseudomonas</taxon>
    </lineage>
</organism>
<gene>
    <name evidence="1" type="ORF">HU739_007980</name>
</gene>